<dbReference type="PANTHER" id="PTHR38467:SF1">
    <property type="entry name" value="CONJUGATIVE TRANSFER: ASSEMBLY"/>
    <property type="match status" value="1"/>
</dbReference>
<dbReference type="InterPro" id="IPR043964">
    <property type="entry name" value="P-loop_TraG"/>
</dbReference>
<dbReference type="Pfam" id="PF19044">
    <property type="entry name" value="P-loop_TraG"/>
    <property type="match status" value="1"/>
</dbReference>
<dbReference type="Proteomes" id="UP000036847">
    <property type="component" value="Plasmid pBFS01_1"/>
</dbReference>
<dbReference type="EMBL" id="CP036547">
    <property type="protein sequence ID" value="QCQ47735.1"/>
    <property type="molecule type" value="Genomic_DNA"/>
</dbReference>
<dbReference type="InterPro" id="IPR027417">
    <property type="entry name" value="P-loop_NTPase"/>
</dbReference>
<keyword evidence="2" id="KW-0614">Plasmid</keyword>
<accession>A0AAE6EXE2</accession>
<geneLocation type="plasmid" evidence="2 3">
    <name>pBFS01_1</name>
</geneLocation>
<dbReference type="InterPro" id="IPR053155">
    <property type="entry name" value="F-pilin_assembly_TraC"/>
</dbReference>
<organism evidence="2 3">
    <name type="scientific">Bacteroides fragilis</name>
    <dbReference type="NCBI Taxonomy" id="817"/>
    <lineage>
        <taxon>Bacteria</taxon>
        <taxon>Pseudomonadati</taxon>
        <taxon>Bacteroidota</taxon>
        <taxon>Bacteroidia</taxon>
        <taxon>Bacteroidales</taxon>
        <taxon>Bacteroidaceae</taxon>
        <taxon>Bacteroides</taxon>
    </lineage>
</organism>
<sequence length="810" mass="93179">MDNSFFYPIHDIILDTSGRGVIVGKNGSLTYVVKLHLPEVYSLYKTEFEVRHSAFTTAFSKMPDNSYIHKQDVFLAREYQASDMATSYLGKADQEHFAGRKYFSHTCMIGFTLANLNSLSAAYEKNIFSFKENLRKEDCDRLEDFLTSVEFAINHISSLRNTHVSFLSASELQEYLFASANFYETKGVKDINFADEIIAGKTRARIFSITDSEYLPDECPVFEKDYTVSREQSELYMSFAESLGGIHLYHDHVYNQIFYFYSDKKLKDSLRKTLETHIQNRGWDKVNFPAKIEKMEELVKNIKNHNEVLCYAHFSILIWDNDESVLDRVEKQLRSAFDIHSINYYMPSFGNLANIYGGGILGCTASLERCYMFQTSLSLAVTFLSHYTIFRDDPEGLLFNDRLYQIPLRKDIWDAKSKRIKARNAIVIAPTGAGKSFTTNNIVQQLLDQEYTIVAVEFGNSFKQLCYLYPEISIHVEYDEKQPLGINAFDLDDQPVSPEKIETLVSLCLRLWRQTSVDVNQTVALRKFITQYYRSEAEGHSFQGFYKFLKNNFTELCKENEVNPDFFKMDSFLHVCSEFMPGGAYANLCESVGVASHLSEKRFIHFELTKVKSSPFVSSVVMSLLFDVINNKILSDPSKKGYIIFDEYAETAQMKSLNPLDVNIHQAVATFYQKIRKENGAVMTIIQSPVQLPDNEFTKGIISNTQLLYVLEGTDVVYDAVVDTFKIKNESQVNQMKSIQNNYSCSRPYSECWIRFGQNYAITVRIEASQRKYLAFQTQGEIRAALDKQYASNGHDMKLAIEQYIKNLKL</sequence>
<protein>
    <submittedName>
        <fullName evidence="2">Conjugal transfer protein</fullName>
    </submittedName>
</protein>
<feature type="domain" description="TraG P-loop" evidence="1">
    <location>
        <begin position="396"/>
        <end position="806"/>
    </location>
</feature>
<evidence type="ECO:0000313" key="2">
    <source>
        <dbReference type="EMBL" id="QCQ47735.1"/>
    </source>
</evidence>
<name>A0AAE6EXE2_BACFG</name>
<reference evidence="2 3" key="1">
    <citation type="submission" date="2019-03" db="EMBL/GenBank/DDBJ databases">
        <title>Complete genome assembly of MDR B. fragilis.</title>
        <authorList>
            <person name="Sydenham T.V."/>
            <person name="Hasman H."/>
            <person name="Justesen U.S."/>
        </authorList>
    </citation>
    <scope>NUCLEOTIDE SEQUENCE [LARGE SCALE GENOMIC DNA]</scope>
    <source>
        <strain evidence="2 3">DCMSKEJBY0001B</strain>
        <plasmid evidence="2 3">pBFS01_1</plasmid>
    </source>
</reference>
<dbReference type="PANTHER" id="PTHR38467">
    <property type="match status" value="1"/>
</dbReference>
<dbReference type="Gene3D" id="3.40.50.300">
    <property type="entry name" value="P-loop containing nucleotide triphosphate hydrolases"/>
    <property type="match status" value="2"/>
</dbReference>
<gene>
    <name evidence="2" type="ORF">EC80_023355</name>
</gene>
<dbReference type="RefSeq" id="WP_005812618.1">
    <property type="nucleotide sequence ID" value="NZ_CP036540.1"/>
</dbReference>
<proteinExistence type="predicted"/>
<dbReference type="SUPFAM" id="SSF52540">
    <property type="entry name" value="P-loop containing nucleoside triphosphate hydrolases"/>
    <property type="match status" value="1"/>
</dbReference>
<evidence type="ECO:0000313" key="3">
    <source>
        <dbReference type="Proteomes" id="UP000036847"/>
    </source>
</evidence>
<evidence type="ECO:0000259" key="1">
    <source>
        <dbReference type="Pfam" id="PF19044"/>
    </source>
</evidence>
<dbReference type="AlphaFoldDB" id="A0AAE6EXE2"/>